<gene>
    <name evidence="2" type="ORF">IAE60_13425</name>
</gene>
<dbReference type="InterPro" id="IPR023753">
    <property type="entry name" value="FAD/NAD-binding_dom"/>
</dbReference>
<sequence>MTRIVILGSGFAALTAIRQLRKLRVVAEIIVVSPRNELVYLPSLIWLPSGERSGDDLRVPLADFFRRERVVWHPGSVLQVLEGGRRVVTDNGELRNDYLIVATGGRYLRKLPGIEHALIPCEGIASAEAIRDRLAAMDGGTIAIGFASNPKEPGAVRGGPMFEFLFGIDTLLRRQGRRGKFKLVFFNPSQEPGQRLGPSAVQKLLSRMRALGIETHLGHKPVRFDVDKVVTEGGEFAADLILFMPGLTGPAWLDDSILPRSEGGFVAADAHCRASGLERVYVAGDVGSYPGPDWMAKQAHQADLQAEAVARNIAAELRHEPASHGFKTELACIVDTLDSGLLIYRSGSRTITSPQSRVFHWLKRKFEERYLKPYR</sequence>
<dbReference type="EMBL" id="CP060731">
    <property type="protein sequence ID" value="QNN79709.1"/>
    <property type="molecule type" value="Genomic_DNA"/>
</dbReference>
<reference evidence="2 3" key="1">
    <citation type="submission" date="2020-08" db="EMBL/GenBank/DDBJ databases">
        <title>Streptomycin Non-resistant strain, P. mexicana.</title>
        <authorList>
            <person name="Ganesh-Kumar S."/>
            <person name="Zhe T."/>
            <person name="Yu Z."/>
            <person name="Min Y."/>
        </authorList>
    </citation>
    <scope>NUCLEOTIDE SEQUENCE [LARGE SCALE GENOMIC DNA]</scope>
    <source>
        <strain evidence="2 3">GTZY2</strain>
    </source>
</reference>
<evidence type="ECO:0000313" key="2">
    <source>
        <dbReference type="EMBL" id="QNN79709.1"/>
    </source>
</evidence>
<organism evidence="2 3">
    <name type="scientific">Pseudoxanthomonas mexicana</name>
    <dbReference type="NCBI Taxonomy" id="128785"/>
    <lineage>
        <taxon>Bacteria</taxon>
        <taxon>Pseudomonadati</taxon>
        <taxon>Pseudomonadota</taxon>
        <taxon>Gammaproteobacteria</taxon>
        <taxon>Lysobacterales</taxon>
        <taxon>Lysobacteraceae</taxon>
        <taxon>Pseudoxanthomonas</taxon>
    </lineage>
</organism>
<name>A0A7G9THY4_PSEMX</name>
<dbReference type="Pfam" id="PF07992">
    <property type="entry name" value="Pyr_redox_2"/>
    <property type="match status" value="1"/>
</dbReference>
<dbReference type="InterPro" id="IPR052541">
    <property type="entry name" value="SQRD"/>
</dbReference>
<dbReference type="InterPro" id="IPR036188">
    <property type="entry name" value="FAD/NAD-bd_sf"/>
</dbReference>
<dbReference type="Gene3D" id="3.50.50.100">
    <property type="match status" value="1"/>
</dbReference>
<feature type="domain" description="FAD/NAD(P)-binding" evidence="1">
    <location>
        <begin position="3"/>
        <end position="287"/>
    </location>
</feature>
<dbReference type="Proteomes" id="UP000515838">
    <property type="component" value="Chromosome"/>
</dbReference>
<dbReference type="GO" id="GO:0016491">
    <property type="term" value="F:oxidoreductase activity"/>
    <property type="evidence" value="ECO:0007669"/>
    <property type="project" value="InterPro"/>
</dbReference>
<dbReference type="PANTHER" id="PTHR43755">
    <property type="match status" value="1"/>
</dbReference>
<dbReference type="PANTHER" id="PTHR43755:SF1">
    <property type="entry name" value="FAD-DEPENDENT PYRIDINE NUCLEOTIDE-DISULPHIDE OXIDOREDUCTASE"/>
    <property type="match status" value="1"/>
</dbReference>
<dbReference type="AlphaFoldDB" id="A0A7G9THY4"/>
<accession>A0A7G9THY4</accession>
<protein>
    <submittedName>
        <fullName evidence="2">FAD-dependent oxidoreductase</fullName>
    </submittedName>
</protein>
<dbReference type="SUPFAM" id="SSF51905">
    <property type="entry name" value="FAD/NAD(P)-binding domain"/>
    <property type="match status" value="2"/>
</dbReference>
<evidence type="ECO:0000313" key="3">
    <source>
        <dbReference type="Proteomes" id="UP000515838"/>
    </source>
</evidence>
<evidence type="ECO:0000259" key="1">
    <source>
        <dbReference type="Pfam" id="PF07992"/>
    </source>
</evidence>
<proteinExistence type="predicted"/>